<evidence type="ECO:0000259" key="2">
    <source>
        <dbReference type="Pfam" id="PF08514"/>
    </source>
</evidence>
<proteinExistence type="inferred from homology"/>
<dbReference type="GO" id="GO:0000785">
    <property type="term" value="C:chromatin"/>
    <property type="evidence" value="ECO:0007669"/>
    <property type="project" value="TreeGrafter"/>
</dbReference>
<reference evidence="3" key="2">
    <citation type="submission" date="2025-09" db="UniProtKB">
        <authorList>
            <consortium name="Ensembl"/>
        </authorList>
    </citation>
    <scope>IDENTIFICATION</scope>
</reference>
<dbReference type="PANTHER" id="PTHR11199:SF10">
    <property type="entry name" value="COHESIN SUBUNIT SA"/>
    <property type="match status" value="1"/>
</dbReference>
<dbReference type="Ensembl" id="ENSMALT00000026997.1">
    <property type="protein sequence ID" value="ENSMALP00000026513.1"/>
    <property type="gene ID" value="ENSMALG00000018398.1"/>
</dbReference>
<dbReference type="InterPro" id="IPR039662">
    <property type="entry name" value="Cohesin_Scc3/SA"/>
</dbReference>
<dbReference type="PANTHER" id="PTHR11199">
    <property type="entry name" value="STROMAL ANTIGEN"/>
    <property type="match status" value="1"/>
</dbReference>
<dbReference type="GO" id="GO:0008278">
    <property type="term" value="C:cohesin complex"/>
    <property type="evidence" value="ECO:0007669"/>
    <property type="project" value="TreeGrafter"/>
</dbReference>
<dbReference type="GO" id="GO:0007062">
    <property type="term" value="P:sister chromatid cohesion"/>
    <property type="evidence" value="ECO:0007669"/>
    <property type="project" value="TreeGrafter"/>
</dbReference>
<keyword evidence="4" id="KW-1185">Reference proteome</keyword>
<protein>
    <recommendedName>
        <fullName evidence="2">STAG domain-containing protein</fullName>
    </recommendedName>
</protein>
<reference evidence="3" key="1">
    <citation type="submission" date="2025-08" db="UniProtKB">
        <authorList>
            <consortium name="Ensembl"/>
        </authorList>
    </citation>
    <scope>IDENTIFICATION</scope>
</reference>
<evidence type="ECO:0000313" key="4">
    <source>
        <dbReference type="Proteomes" id="UP000261600"/>
    </source>
</evidence>
<evidence type="ECO:0000313" key="3">
    <source>
        <dbReference type="Ensembl" id="ENSMALP00000026513.1"/>
    </source>
</evidence>
<dbReference type="GO" id="GO:0003682">
    <property type="term" value="F:chromatin binding"/>
    <property type="evidence" value="ECO:0007669"/>
    <property type="project" value="TreeGrafter"/>
</dbReference>
<dbReference type="STRING" id="43700.ENSMALP00000026513"/>
<comment type="similarity">
    <text evidence="1">Belongs to the SCC3 family.</text>
</comment>
<dbReference type="GO" id="GO:0005634">
    <property type="term" value="C:nucleus"/>
    <property type="evidence" value="ECO:0007669"/>
    <property type="project" value="TreeGrafter"/>
</dbReference>
<sequence>MYNGVTVDRNDYAKKVLNKTGNKRARKSKGSSRMGHTIENIKGRCVLIGSCLPFIVKSVVDEWLDSYKRNREAGLLVLINFIVQSCGCKGVVSQEMFDSMQNFEIISTLTKEFNEDSANYPLSTPGPQLKRFKAGLCEFAQVLLRSCRNSLIYDEYLFPSLLSLLTGLTDSQVRAFRHTSTLLGKCIAAVDKINRYTHRFPKGVFIRV</sequence>
<dbReference type="Proteomes" id="UP000261600">
    <property type="component" value="Unplaced"/>
</dbReference>
<accession>A0A3Q3JZM3</accession>
<dbReference type="InterPro" id="IPR013721">
    <property type="entry name" value="STAG"/>
</dbReference>
<organism evidence="3 4">
    <name type="scientific">Monopterus albus</name>
    <name type="common">Swamp eel</name>
    <dbReference type="NCBI Taxonomy" id="43700"/>
    <lineage>
        <taxon>Eukaryota</taxon>
        <taxon>Metazoa</taxon>
        <taxon>Chordata</taxon>
        <taxon>Craniata</taxon>
        <taxon>Vertebrata</taxon>
        <taxon>Euteleostomi</taxon>
        <taxon>Actinopterygii</taxon>
        <taxon>Neopterygii</taxon>
        <taxon>Teleostei</taxon>
        <taxon>Neoteleostei</taxon>
        <taxon>Acanthomorphata</taxon>
        <taxon>Anabantaria</taxon>
        <taxon>Synbranchiformes</taxon>
        <taxon>Synbranchidae</taxon>
        <taxon>Monopterus</taxon>
    </lineage>
</organism>
<name>A0A3Q3JZM3_MONAL</name>
<evidence type="ECO:0000256" key="1">
    <source>
        <dbReference type="ARBA" id="ARBA00005486"/>
    </source>
</evidence>
<feature type="domain" description="STAG" evidence="2">
    <location>
        <begin position="119"/>
        <end position="185"/>
    </location>
</feature>
<dbReference type="Pfam" id="PF08514">
    <property type="entry name" value="STAG"/>
    <property type="match status" value="1"/>
</dbReference>
<dbReference type="AlphaFoldDB" id="A0A3Q3JZM3"/>